<protein>
    <recommendedName>
        <fullName evidence="4">50S ribosomal protein L12, chloroplastic</fullName>
    </recommendedName>
</protein>
<proteinExistence type="inferred from homology"/>
<dbReference type="GO" id="GO:0003729">
    <property type="term" value="F:mRNA binding"/>
    <property type="evidence" value="ECO:0007669"/>
    <property type="project" value="TreeGrafter"/>
</dbReference>
<dbReference type="SUPFAM" id="SSF54736">
    <property type="entry name" value="ClpS-like"/>
    <property type="match status" value="1"/>
</dbReference>
<evidence type="ECO:0000259" key="6">
    <source>
        <dbReference type="Pfam" id="PF16320"/>
    </source>
</evidence>
<evidence type="ECO:0000256" key="3">
    <source>
        <dbReference type="ARBA" id="ARBA00023274"/>
    </source>
</evidence>
<reference evidence="7" key="1">
    <citation type="journal article" date="2019" name="Mol. Phylogenet. Evol.">
        <title>Morphological evolution and classification of the red algal order Ceramiales inferred using plastid phylogenomics.</title>
        <authorList>
            <person name="Diaz-Tapia P."/>
            <person name="Pasella M.M."/>
            <person name="Verbruggen H."/>
            <person name="Maggs C.A."/>
        </authorList>
    </citation>
    <scope>NUCLEOTIDE SEQUENCE</scope>
    <source>
        <strain evidence="7">PD2930</strain>
    </source>
</reference>
<keyword evidence="7" id="KW-0934">Plastid</keyword>
<gene>
    <name evidence="7" type="primary">rpl12</name>
</gene>
<feature type="domain" description="Large ribosomal subunit protein bL12 C-terminal" evidence="5">
    <location>
        <begin position="64"/>
        <end position="131"/>
    </location>
</feature>
<dbReference type="Gene3D" id="1.20.5.710">
    <property type="entry name" value="Single helix bin"/>
    <property type="match status" value="1"/>
</dbReference>
<dbReference type="GO" id="GO:0022625">
    <property type="term" value="C:cytosolic large ribosomal subunit"/>
    <property type="evidence" value="ECO:0007669"/>
    <property type="project" value="TreeGrafter"/>
</dbReference>
<dbReference type="GO" id="GO:0006412">
    <property type="term" value="P:translation"/>
    <property type="evidence" value="ECO:0007669"/>
    <property type="project" value="InterPro"/>
</dbReference>
<reference evidence="7" key="2">
    <citation type="submission" date="2019-04" db="EMBL/GenBank/DDBJ databases">
        <authorList>
            <person name="Pasella M."/>
        </authorList>
    </citation>
    <scope>NUCLEOTIDE SEQUENCE</scope>
    <source>
        <strain evidence="7">PD2930</strain>
    </source>
</reference>
<keyword evidence="2 7" id="KW-0689">Ribosomal protein</keyword>
<dbReference type="PANTHER" id="PTHR45987">
    <property type="entry name" value="39S RIBOSOMAL PROTEIN L12"/>
    <property type="match status" value="1"/>
</dbReference>
<dbReference type="SUPFAM" id="SSF48300">
    <property type="entry name" value="Ribosomal protein L7/12, oligomerisation (N-terminal) domain"/>
    <property type="match status" value="1"/>
</dbReference>
<dbReference type="InterPro" id="IPR036235">
    <property type="entry name" value="Ribosomal_bL12_oligo_N_sf"/>
</dbReference>
<dbReference type="GO" id="GO:0003735">
    <property type="term" value="F:structural constituent of ribosome"/>
    <property type="evidence" value="ECO:0007669"/>
    <property type="project" value="InterPro"/>
</dbReference>
<comment type="similarity">
    <text evidence="1">Belongs to the bacterial ribosomal protein bL12 family.</text>
</comment>
<evidence type="ECO:0000256" key="4">
    <source>
        <dbReference type="ARBA" id="ARBA00035505"/>
    </source>
</evidence>
<dbReference type="CDD" id="cd00387">
    <property type="entry name" value="Ribosomal_L7_L12"/>
    <property type="match status" value="1"/>
</dbReference>
<keyword evidence="3" id="KW-0687">Ribonucleoprotein</keyword>
<sequence>MSNKISNIIEDLKSLTLLEAAELVKEIEEVFEVDASSVAGSGMFMVPPENAGTSIGEVEEQTEFDVILEEVPTPKKIAILKVVRSLTSLGLKEAKDLVESTPKAIKEHTSKEEAQEVKSKLEEVGAKVSIK</sequence>
<dbReference type="Gene3D" id="3.30.1390.10">
    <property type="match status" value="1"/>
</dbReference>
<dbReference type="FunFam" id="3.30.1390.10:FF:000001">
    <property type="entry name" value="50S ribosomal protein L7/L12"/>
    <property type="match status" value="1"/>
</dbReference>
<dbReference type="NCBIfam" id="TIGR00855">
    <property type="entry name" value="L12"/>
    <property type="match status" value="1"/>
</dbReference>
<evidence type="ECO:0000256" key="1">
    <source>
        <dbReference type="ARBA" id="ARBA00007197"/>
    </source>
</evidence>
<evidence type="ECO:0000256" key="2">
    <source>
        <dbReference type="ARBA" id="ARBA00022980"/>
    </source>
</evidence>
<dbReference type="Pfam" id="PF16320">
    <property type="entry name" value="Ribosomal_L12_N"/>
    <property type="match status" value="1"/>
</dbReference>
<dbReference type="InterPro" id="IPR013823">
    <property type="entry name" value="Ribosomal_bL12_C"/>
</dbReference>
<feature type="domain" description="Large ribosomal subunit protein bL12 oligomerization" evidence="6">
    <location>
        <begin position="4"/>
        <end position="50"/>
    </location>
</feature>
<dbReference type="PANTHER" id="PTHR45987:SF4">
    <property type="entry name" value="LARGE RIBOSOMAL SUBUNIT PROTEIN BL12M"/>
    <property type="match status" value="1"/>
</dbReference>
<dbReference type="InterPro" id="IPR014719">
    <property type="entry name" value="Ribosomal_bL12_C/ClpS-like"/>
</dbReference>
<evidence type="ECO:0000313" key="7">
    <source>
        <dbReference type="EMBL" id="QCI07682.1"/>
    </source>
</evidence>
<organism evidence="7">
    <name type="scientific">Nitophyllum punctatum</name>
    <dbReference type="NCBI Taxonomy" id="158729"/>
    <lineage>
        <taxon>Eukaryota</taxon>
        <taxon>Rhodophyta</taxon>
        <taxon>Florideophyceae</taxon>
        <taxon>Rhodymeniophycidae</taxon>
        <taxon>Ceramiales</taxon>
        <taxon>Delesseriaceae</taxon>
        <taxon>Nitophylloideae</taxon>
        <taxon>Nitophyllum</taxon>
    </lineage>
</organism>
<geneLocation type="plastid" evidence="7"/>
<accession>A0A4D6WWW1</accession>
<dbReference type="InterPro" id="IPR000206">
    <property type="entry name" value="Ribosomal_bL12"/>
</dbReference>
<dbReference type="EMBL" id="MK814699">
    <property type="protein sequence ID" value="QCI07682.1"/>
    <property type="molecule type" value="Genomic_DNA"/>
</dbReference>
<dbReference type="HAMAP" id="MF_00368">
    <property type="entry name" value="Ribosomal_bL12"/>
    <property type="match status" value="1"/>
</dbReference>
<dbReference type="Pfam" id="PF00542">
    <property type="entry name" value="Ribosomal_L12"/>
    <property type="match status" value="1"/>
</dbReference>
<dbReference type="AlphaFoldDB" id="A0A4D6WWW1"/>
<dbReference type="InterPro" id="IPR008932">
    <property type="entry name" value="Ribosomal_bL12_oligo"/>
</dbReference>
<name>A0A4D6WWW1_9FLOR</name>
<evidence type="ECO:0000259" key="5">
    <source>
        <dbReference type="Pfam" id="PF00542"/>
    </source>
</evidence>